<dbReference type="PANTHER" id="PTHR48063:SF98">
    <property type="entry name" value="LRR RECEPTOR-LIKE SERINE_THREONINE-PROTEIN KINASE FLS2"/>
    <property type="match status" value="1"/>
</dbReference>
<dbReference type="InterPro" id="IPR001611">
    <property type="entry name" value="Leu-rich_rpt"/>
</dbReference>
<dbReference type="Pfam" id="PF13855">
    <property type="entry name" value="LRR_8"/>
    <property type="match status" value="1"/>
</dbReference>
<keyword evidence="7" id="KW-0325">Glycoprotein</keyword>
<keyword evidence="3" id="KW-0732">Signal</keyword>
<evidence type="ECO:0000313" key="8">
    <source>
        <dbReference type="EMBL" id="KAF9688869.1"/>
    </source>
</evidence>
<dbReference type="InterPro" id="IPR032675">
    <property type="entry name" value="LRR_dom_sf"/>
</dbReference>
<evidence type="ECO:0000256" key="1">
    <source>
        <dbReference type="ARBA" id="ARBA00004479"/>
    </source>
</evidence>
<comment type="subcellular location">
    <subcellularLocation>
        <location evidence="1">Membrane</location>
        <topology evidence="1">Single-pass type I membrane protein</topology>
    </subcellularLocation>
</comment>
<evidence type="ECO:0000313" key="9">
    <source>
        <dbReference type="Proteomes" id="UP000657918"/>
    </source>
</evidence>
<keyword evidence="2" id="KW-0812">Transmembrane</keyword>
<gene>
    <name evidence="8" type="ORF">SADUNF_Sadunf01G0032800</name>
</gene>
<protein>
    <submittedName>
        <fullName evidence="8">Uncharacterized protein</fullName>
    </submittedName>
</protein>
<dbReference type="PANTHER" id="PTHR48063">
    <property type="entry name" value="LRR RECEPTOR-LIKE KINASE"/>
    <property type="match status" value="1"/>
</dbReference>
<proteinExistence type="predicted"/>
<keyword evidence="4" id="KW-1133">Transmembrane helix</keyword>
<evidence type="ECO:0000256" key="7">
    <source>
        <dbReference type="ARBA" id="ARBA00023180"/>
    </source>
</evidence>
<comment type="caution">
    <text evidence="8">The sequence shown here is derived from an EMBL/GenBank/DDBJ whole genome shotgun (WGS) entry which is preliminary data.</text>
</comment>
<evidence type="ECO:0000256" key="2">
    <source>
        <dbReference type="ARBA" id="ARBA00022692"/>
    </source>
</evidence>
<name>A0A835N9S1_9ROSI</name>
<dbReference type="Proteomes" id="UP000657918">
    <property type="component" value="Unassembled WGS sequence"/>
</dbReference>
<dbReference type="AlphaFoldDB" id="A0A835N9S1"/>
<keyword evidence="5" id="KW-0472">Membrane</keyword>
<sequence length="219" mass="24379">MELKYGKTLDQVKSVDLSSNNLSGEIPAGIAKLEGLVTLNLSTNRLTGIIPPRIGLMRSLESLDLSADQLPDGLRDMSFLSSLNVSCKNLTGKIPFRTQLQSFGNSSVVANPELCGKPLSNDCAVEQAHDPSISQGRKNVDIQDEDGFISRGFYLRIGLDLPLDFGQFAALYFRLGLHQIIRSFRLFFYFRLGLHLCNLLTISPCYSNIPLWSLRFHLK</sequence>
<dbReference type="EMBL" id="JADGMS010000001">
    <property type="protein sequence ID" value="KAF9688869.1"/>
    <property type="molecule type" value="Genomic_DNA"/>
</dbReference>
<dbReference type="Gene3D" id="3.80.10.10">
    <property type="entry name" value="Ribonuclease Inhibitor"/>
    <property type="match status" value="1"/>
</dbReference>
<accession>A0A835N9S1</accession>
<reference evidence="8 9" key="1">
    <citation type="submission" date="2020-10" db="EMBL/GenBank/DDBJ databases">
        <title>Plant Genome Project.</title>
        <authorList>
            <person name="Zhang R.-G."/>
        </authorList>
    </citation>
    <scope>NUCLEOTIDE SEQUENCE [LARGE SCALE GENOMIC DNA]</scope>
    <source>
        <strain evidence="8">FAFU-HL-1</strain>
        <tissue evidence="8">Leaf</tissue>
    </source>
</reference>
<dbReference type="InterPro" id="IPR046956">
    <property type="entry name" value="RLP23-like"/>
</dbReference>
<dbReference type="OrthoDB" id="850177at2759"/>
<keyword evidence="9" id="KW-1185">Reference proteome</keyword>
<evidence type="ECO:0000256" key="6">
    <source>
        <dbReference type="ARBA" id="ARBA00023170"/>
    </source>
</evidence>
<evidence type="ECO:0000256" key="3">
    <source>
        <dbReference type="ARBA" id="ARBA00022729"/>
    </source>
</evidence>
<organism evidence="8 9">
    <name type="scientific">Salix dunnii</name>
    <dbReference type="NCBI Taxonomy" id="1413687"/>
    <lineage>
        <taxon>Eukaryota</taxon>
        <taxon>Viridiplantae</taxon>
        <taxon>Streptophyta</taxon>
        <taxon>Embryophyta</taxon>
        <taxon>Tracheophyta</taxon>
        <taxon>Spermatophyta</taxon>
        <taxon>Magnoliopsida</taxon>
        <taxon>eudicotyledons</taxon>
        <taxon>Gunneridae</taxon>
        <taxon>Pentapetalae</taxon>
        <taxon>rosids</taxon>
        <taxon>fabids</taxon>
        <taxon>Malpighiales</taxon>
        <taxon>Salicaceae</taxon>
        <taxon>Saliceae</taxon>
        <taxon>Salix</taxon>
    </lineage>
</organism>
<dbReference type="GO" id="GO:0016020">
    <property type="term" value="C:membrane"/>
    <property type="evidence" value="ECO:0007669"/>
    <property type="project" value="UniProtKB-SubCell"/>
</dbReference>
<evidence type="ECO:0000256" key="4">
    <source>
        <dbReference type="ARBA" id="ARBA00022989"/>
    </source>
</evidence>
<dbReference type="SUPFAM" id="SSF52058">
    <property type="entry name" value="L domain-like"/>
    <property type="match status" value="1"/>
</dbReference>
<keyword evidence="6" id="KW-0675">Receptor</keyword>
<evidence type="ECO:0000256" key="5">
    <source>
        <dbReference type="ARBA" id="ARBA00023136"/>
    </source>
</evidence>